<sequence length="85" mass="9204">MSVQELPLLLLHTCDSCCSTVSHDASFLPPPHTHTHTHTHSAWTLSSSVESEGESAGSSSSSSSRSVFFHFWGVKVFWEKASGVT</sequence>
<dbReference type="AlphaFoldDB" id="A0AAV6Q2E9"/>
<comment type="caution">
    <text evidence="1">The sequence shown here is derived from an EMBL/GenBank/DDBJ whole genome shotgun (WGS) entry which is preliminary data.</text>
</comment>
<organism evidence="1 2">
    <name type="scientific">Solea senegalensis</name>
    <name type="common">Senegalese sole</name>
    <dbReference type="NCBI Taxonomy" id="28829"/>
    <lineage>
        <taxon>Eukaryota</taxon>
        <taxon>Metazoa</taxon>
        <taxon>Chordata</taxon>
        <taxon>Craniata</taxon>
        <taxon>Vertebrata</taxon>
        <taxon>Euteleostomi</taxon>
        <taxon>Actinopterygii</taxon>
        <taxon>Neopterygii</taxon>
        <taxon>Teleostei</taxon>
        <taxon>Neoteleostei</taxon>
        <taxon>Acanthomorphata</taxon>
        <taxon>Carangaria</taxon>
        <taxon>Pleuronectiformes</taxon>
        <taxon>Pleuronectoidei</taxon>
        <taxon>Soleidae</taxon>
        <taxon>Solea</taxon>
    </lineage>
</organism>
<evidence type="ECO:0000313" key="1">
    <source>
        <dbReference type="EMBL" id="KAG7480140.1"/>
    </source>
</evidence>
<name>A0AAV6Q2E9_SOLSE</name>
<evidence type="ECO:0000313" key="2">
    <source>
        <dbReference type="Proteomes" id="UP000693946"/>
    </source>
</evidence>
<dbReference type="EMBL" id="JAGKHQ010000020">
    <property type="protein sequence ID" value="KAG7480140.1"/>
    <property type="molecule type" value="Genomic_DNA"/>
</dbReference>
<accession>A0AAV6Q2E9</accession>
<dbReference type="Proteomes" id="UP000693946">
    <property type="component" value="Linkage Group LG8"/>
</dbReference>
<gene>
    <name evidence="1" type="ORF">JOB18_044155</name>
</gene>
<keyword evidence="2" id="KW-1185">Reference proteome</keyword>
<evidence type="ECO:0008006" key="3">
    <source>
        <dbReference type="Google" id="ProtNLM"/>
    </source>
</evidence>
<reference evidence="1 2" key="1">
    <citation type="journal article" date="2021" name="Sci. Rep.">
        <title>Chromosome anchoring in Senegalese sole (Solea senegalensis) reveals sex-associated markers and genome rearrangements in flatfish.</title>
        <authorList>
            <person name="Guerrero-Cozar I."/>
            <person name="Gomez-Garrido J."/>
            <person name="Berbel C."/>
            <person name="Martinez-Blanch J.F."/>
            <person name="Alioto T."/>
            <person name="Claros M.G."/>
            <person name="Gagnaire P.A."/>
            <person name="Manchado M."/>
        </authorList>
    </citation>
    <scope>NUCLEOTIDE SEQUENCE [LARGE SCALE GENOMIC DNA]</scope>
    <source>
        <strain evidence="1">Sse05_10M</strain>
    </source>
</reference>
<proteinExistence type="predicted"/>
<protein>
    <recommendedName>
        <fullName evidence="3">Secreted protein</fullName>
    </recommendedName>
</protein>